<comment type="caution">
    <text evidence="1">The sequence shown here is derived from an EMBL/GenBank/DDBJ whole genome shotgun (WGS) entry which is preliminary data.</text>
</comment>
<dbReference type="AlphaFoldDB" id="A0A6N8SKM0"/>
<dbReference type="OrthoDB" id="8074550at2"/>
<reference evidence="1 2" key="1">
    <citation type="submission" date="2019-12" db="EMBL/GenBank/DDBJ databases">
        <title>Shinella kummerowiae sp. nov., a symbiotic bacterium isolated from root nodules of the herbal legume Kummerowia stipulacea.</title>
        <authorList>
            <person name="Gao J."/>
        </authorList>
    </citation>
    <scope>NUCLEOTIDE SEQUENCE [LARGE SCALE GENOMIC DNA]</scope>
    <source>
        <strain evidence="1 2">CCBAU 25048</strain>
    </source>
</reference>
<name>A0A6N8SKM0_9HYPH</name>
<evidence type="ECO:0000313" key="1">
    <source>
        <dbReference type="EMBL" id="MXN47432.1"/>
    </source>
</evidence>
<keyword evidence="2" id="KW-1185">Reference proteome</keyword>
<evidence type="ECO:0000313" key="2">
    <source>
        <dbReference type="Proteomes" id="UP000435802"/>
    </source>
</evidence>
<protein>
    <submittedName>
        <fullName evidence="1">Uncharacterized protein</fullName>
    </submittedName>
</protein>
<organism evidence="1 2">
    <name type="scientific">Shinella kummerowiae</name>
    <dbReference type="NCBI Taxonomy" id="417745"/>
    <lineage>
        <taxon>Bacteria</taxon>
        <taxon>Pseudomonadati</taxon>
        <taxon>Pseudomonadota</taxon>
        <taxon>Alphaproteobacteria</taxon>
        <taxon>Hyphomicrobiales</taxon>
        <taxon>Rhizobiaceae</taxon>
        <taxon>Shinella</taxon>
    </lineage>
</organism>
<dbReference type="Proteomes" id="UP000435802">
    <property type="component" value="Unassembled WGS sequence"/>
</dbReference>
<accession>A0A6N8SKM0</accession>
<dbReference type="EMBL" id="WUMK01000007">
    <property type="protein sequence ID" value="MXN47432.1"/>
    <property type="molecule type" value="Genomic_DNA"/>
</dbReference>
<dbReference type="RefSeq" id="WP_160860951.1">
    <property type="nucleotide sequence ID" value="NZ_WUMK01000007.1"/>
</dbReference>
<proteinExistence type="predicted"/>
<gene>
    <name evidence="1" type="ORF">GR138_19715</name>
</gene>
<sequence length="132" mass="14374">MHGALVAGLLMTAGVVPAGEMIPGPGDFRFQTIHKAAGEKEWPFVAESGMLSCIKMFGQRAVYFMPEESDSARAFNLDVDIFSMSMVNLGMTNILAPYDDTTQLIHRIAPFVTMGQRLCDQDPGTFVTGPEL</sequence>